<comment type="caution">
    <text evidence="7">The sequence shown here is derived from an EMBL/GenBank/DDBJ whole genome shotgun (WGS) entry which is preliminary data.</text>
</comment>
<sequence length="311" mass="35751">MDKIMNWVEQATGLGPEFQQRFFASILIIVVLSLVRTLVVHVIWKHTEKAHTRYRWNKTSVYISFVLGFILVGRLWLSGIDSITTFLGLVTAGLAIALQDLVKGIAGWVFVLWRQPFSVGDRIQIGQYRGDVVDIRVFKFTLMEIGNWVDADQSTGRVIHLPNSMILDEAIANYSRGFEYIWNEIPVLVTFESNWKKAKQILLDLSEKHGADLTTVAEERVKEASKRYMIFYTKLTPTVYTSVKDCGVMLTMRYLISPRKRRGSNQAIWEDILVKFSECTDIDFAYPTQRFFNNAIEGKDCTTETQSPQRD</sequence>
<dbReference type="PANTHER" id="PTHR30566">
    <property type="entry name" value="YNAI-RELATED MECHANOSENSITIVE ION CHANNEL"/>
    <property type="match status" value="1"/>
</dbReference>
<evidence type="ECO:0000313" key="8">
    <source>
        <dbReference type="Proteomes" id="UP000614424"/>
    </source>
</evidence>
<name>A0A8J6NHL8_9BACT</name>
<organism evidence="7 8">
    <name type="scientific">Candidatus Desulfobia pelagia</name>
    <dbReference type="NCBI Taxonomy" id="2841692"/>
    <lineage>
        <taxon>Bacteria</taxon>
        <taxon>Pseudomonadati</taxon>
        <taxon>Thermodesulfobacteriota</taxon>
        <taxon>Desulfobulbia</taxon>
        <taxon>Desulfobulbales</taxon>
        <taxon>Desulfobulbaceae</taxon>
        <taxon>Candidatus Desulfobia</taxon>
    </lineage>
</organism>
<evidence type="ECO:0000256" key="4">
    <source>
        <dbReference type="ARBA" id="ARBA00023136"/>
    </source>
</evidence>
<dbReference type="SUPFAM" id="SSF50182">
    <property type="entry name" value="Sm-like ribonucleoproteins"/>
    <property type="match status" value="1"/>
</dbReference>
<feature type="domain" description="Mechanosensitive ion channel MscS" evidence="6">
    <location>
        <begin position="100"/>
        <end position="176"/>
    </location>
</feature>
<protein>
    <submittedName>
        <fullName evidence="7">Mechanosensitive ion channel</fullName>
    </submittedName>
</protein>
<accession>A0A8J6NHL8</accession>
<dbReference type="Pfam" id="PF00924">
    <property type="entry name" value="MS_channel_2nd"/>
    <property type="match status" value="1"/>
</dbReference>
<comment type="subcellular location">
    <subcellularLocation>
        <location evidence="1">Membrane</location>
    </subcellularLocation>
</comment>
<keyword evidence="3 5" id="KW-1133">Transmembrane helix</keyword>
<dbReference type="InterPro" id="IPR010920">
    <property type="entry name" value="LSM_dom_sf"/>
</dbReference>
<feature type="transmembrane region" description="Helical" evidence="5">
    <location>
        <begin position="22"/>
        <end position="44"/>
    </location>
</feature>
<dbReference type="InterPro" id="IPR006685">
    <property type="entry name" value="MscS_channel_2nd"/>
</dbReference>
<keyword evidence="4 5" id="KW-0472">Membrane</keyword>
<dbReference type="Proteomes" id="UP000614424">
    <property type="component" value="Unassembled WGS sequence"/>
</dbReference>
<gene>
    <name evidence="7" type="ORF">H8E41_12110</name>
</gene>
<dbReference type="GO" id="GO:0008381">
    <property type="term" value="F:mechanosensitive monoatomic ion channel activity"/>
    <property type="evidence" value="ECO:0007669"/>
    <property type="project" value="UniProtKB-ARBA"/>
</dbReference>
<dbReference type="Gene3D" id="3.30.70.100">
    <property type="match status" value="1"/>
</dbReference>
<evidence type="ECO:0000256" key="5">
    <source>
        <dbReference type="SAM" id="Phobius"/>
    </source>
</evidence>
<dbReference type="EMBL" id="JACNJZ010000171">
    <property type="protein sequence ID" value="MBC8318639.1"/>
    <property type="molecule type" value="Genomic_DNA"/>
</dbReference>
<dbReference type="PANTHER" id="PTHR30566:SF5">
    <property type="entry name" value="MECHANOSENSITIVE ION CHANNEL PROTEIN 1, MITOCHONDRIAL-RELATED"/>
    <property type="match status" value="1"/>
</dbReference>
<evidence type="ECO:0000313" key="7">
    <source>
        <dbReference type="EMBL" id="MBC8318639.1"/>
    </source>
</evidence>
<evidence type="ECO:0000256" key="1">
    <source>
        <dbReference type="ARBA" id="ARBA00004370"/>
    </source>
</evidence>
<dbReference type="AlphaFoldDB" id="A0A8J6NHL8"/>
<feature type="transmembrane region" description="Helical" evidence="5">
    <location>
        <begin position="56"/>
        <end position="77"/>
    </location>
</feature>
<proteinExistence type="predicted"/>
<feature type="transmembrane region" description="Helical" evidence="5">
    <location>
        <begin position="83"/>
        <end position="113"/>
    </location>
</feature>
<evidence type="ECO:0000256" key="3">
    <source>
        <dbReference type="ARBA" id="ARBA00022989"/>
    </source>
</evidence>
<keyword evidence="2 5" id="KW-0812">Transmembrane</keyword>
<dbReference type="GO" id="GO:0016020">
    <property type="term" value="C:membrane"/>
    <property type="evidence" value="ECO:0007669"/>
    <property type="project" value="UniProtKB-SubCell"/>
</dbReference>
<evidence type="ECO:0000259" key="6">
    <source>
        <dbReference type="Pfam" id="PF00924"/>
    </source>
</evidence>
<dbReference type="Gene3D" id="2.30.30.60">
    <property type="match status" value="1"/>
</dbReference>
<reference evidence="7 8" key="1">
    <citation type="submission" date="2020-08" db="EMBL/GenBank/DDBJ databases">
        <title>Bridging the membrane lipid divide: bacteria of the FCB group superphylum have the potential to synthesize archaeal ether lipids.</title>
        <authorList>
            <person name="Villanueva L."/>
            <person name="Von Meijenfeldt F.A.B."/>
            <person name="Westbye A.B."/>
            <person name="Yadav S."/>
            <person name="Hopmans E.C."/>
            <person name="Dutilh B.E."/>
            <person name="Sinninghe Damste J.S."/>
        </authorList>
    </citation>
    <scope>NUCLEOTIDE SEQUENCE [LARGE SCALE GENOMIC DNA]</scope>
    <source>
        <strain evidence="7">NIOZ-UU47</strain>
    </source>
</reference>
<dbReference type="InterPro" id="IPR023408">
    <property type="entry name" value="MscS_beta-dom_sf"/>
</dbReference>
<evidence type="ECO:0000256" key="2">
    <source>
        <dbReference type="ARBA" id="ARBA00022692"/>
    </source>
</evidence>